<reference evidence="3 4" key="1">
    <citation type="submission" date="2018-04" db="EMBL/GenBank/DDBJ databases">
        <title>The genome of golden apple snail Pomacea canaliculata provides insight into stress tolerance and invasive adaptation.</title>
        <authorList>
            <person name="Liu C."/>
            <person name="Liu B."/>
            <person name="Ren Y."/>
            <person name="Zhang Y."/>
            <person name="Wang H."/>
            <person name="Li S."/>
            <person name="Jiang F."/>
            <person name="Yin L."/>
            <person name="Zhang G."/>
            <person name="Qian W."/>
            <person name="Fan W."/>
        </authorList>
    </citation>
    <scope>NUCLEOTIDE SEQUENCE [LARGE SCALE GENOMIC DNA]</scope>
    <source>
        <strain evidence="3">SZHN2017</strain>
        <tissue evidence="3">Muscle</tissue>
    </source>
</reference>
<gene>
    <name evidence="3" type="ORF">C0Q70_11440</name>
</gene>
<evidence type="ECO:0000313" key="3">
    <source>
        <dbReference type="EMBL" id="PVD28845.1"/>
    </source>
</evidence>
<dbReference type="EMBL" id="PZQS01000006">
    <property type="protein sequence ID" value="PVD28845.1"/>
    <property type="molecule type" value="Genomic_DNA"/>
</dbReference>
<evidence type="ECO:0000313" key="4">
    <source>
        <dbReference type="Proteomes" id="UP000245119"/>
    </source>
</evidence>
<dbReference type="InterPro" id="IPR011701">
    <property type="entry name" value="MFS"/>
</dbReference>
<keyword evidence="2" id="KW-0732">Signal</keyword>
<keyword evidence="1" id="KW-0472">Membrane</keyword>
<dbReference type="Gene3D" id="1.20.1250.20">
    <property type="entry name" value="MFS general substrate transporter like domains"/>
    <property type="match status" value="1"/>
</dbReference>
<organism evidence="3 4">
    <name type="scientific">Pomacea canaliculata</name>
    <name type="common">Golden apple snail</name>
    <dbReference type="NCBI Taxonomy" id="400727"/>
    <lineage>
        <taxon>Eukaryota</taxon>
        <taxon>Metazoa</taxon>
        <taxon>Spiralia</taxon>
        <taxon>Lophotrochozoa</taxon>
        <taxon>Mollusca</taxon>
        <taxon>Gastropoda</taxon>
        <taxon>Caenogastropoda</taxon>
        <taxon>Architaenioglossa</taxon>
        <taxon>Ampullarioidea</taxon>
        <taxon>Ampullariidae</taxon>
        <taxon>Pomacea</taxon>
    </lineage>
</organism>
<dbReference type="SUPFAM" id="SSF103473">
    <property type="entry name" value="MFS general substrate transporter"/>
    <property type="match status" value="1"/>
</dbReference>
<proteinExistence type="predicted"/>
<dbReference type="AlphaFoldDB" id="A0A2T7P5Z1"/>
<evidence type="ECO:0000256" key="1">
    <source>
        <dbReference type="SAM" id="Phobius"/>
    </source>
</evidence>
<feature type="transmembrane region" description="Helical" evidence="1">
    <location>
        <begin position="97"/>
        <end position="115"/>
    </location>
</feature>
<protein>
    <recommendedName>
        <fullName evidence="5">Major facilitator superfamily (MFS) profile domain-containing protein</fullName>
    </recommendedName>
</protein>
<comment type="caution">
    <text evidence="3">The sequence shown here is derived from an EMBL/GenBank/DDBJ whole genome shotgun (WGS) entry which is preliminary data.</text>
</comment>
<dbReference type="STRING" id="400727.A0A2T7P5Z1"/>
<dbReference type="Pfam" id="PF07690">
    <property type="entry name" value="MFS_1"/>
    <property type="match status" value="1"/>
</dbReference>
<dbReference type="GO" id="GO:0022857">
    <property type="term" value="F:transmembrane transporter activity"/>
    <property type="evidence" value="ECO:0007669"/>
    <property type="project" value="InterPro"/>
</dbReference>
<keyword evidence="4" id="KW-1185">Reference proteome</keyword>
<accession>A0A2T7P5Z1</accession>
<feature type="transmembrane region" description="Helical" evidence="1">
    <location>
        <begin position="65"/>
        <end position="85"/>
    </location>
</feature>
<evidence type="ECO:0000256" key="2">
    <source>
        <dbReference type="SAM" id="SignalP"/>
    </source>
</evidence>
<evidence type="ECO:0008006" key="5">
    <source>
        <dbReference type="Google" id="ProtNLM"/>
    </source>
</evidence>
<feature type="chain" id="PRO_5015489338" description="Major facilitator superfamily (MFS) profile domain-containing protein" evidence="2">
    <location>
        <begin position="27"/>
        <end position="126"/>
    </location>
</feature>
<dbReference type="Proteomes" id="UP000245119">
    <property type="component" value="Linkage Group LG6"/>
</dbReference>
<dbReference type="OrthoDB" id="10262656at2759"/>
<dbReference type="InterPro" id="IPR036259">
    <property type="entry name" value="MFS_trans_sf"/>
</dbReference>
<keyword evidence="1" id="KW-1133">Transmembrane helix</keyword>
<keyword evidence="1" id="KW-0812">Transmembrane</keyword>
<feature type="signal peptide" evidence="2">
    <location>
        <begin position="1"/>
        <end position="26"/>
    </location>
</feature>
<name>A0A2T7P5Z1_POMCA</name>
<sequence length="126" mass="13585">MYSSMATVFFHMLLLQCASLVAVTLASSMSMVMLALTPLSFVTTTIRVAATDLTIKRGGKRSRGALMGLSQSVISLARMLSPFLAGIAQEVHIDGPSVIAIVTTTIAAVIMYLRPQDPEKRKKKKN</sequence>